<organism evidence="1 2">
    <name type="scientific">Serratia fonticola</name>
    <dbReference type="NCBI Taxonomy" id="47917"/>
    <lineage>
        <taxon>Bacteria</taxon>
        <taxon>Pseudomonadati</taxon>
        <taxon>Pseudomonadota</taxon>
        <taxon>Gammaproteobacteria</taxon>
        <taxon>Enterobacterales</taxon>
        <taxon>Yersiniaceae</taxon>
        <taxon>Serratia</taxon>
    </lineage>
</organism>
<gene>
    <name evidence="1" type="ORF">RDT67_10790</name>
</gene>
<accession>A0AAJ1YC54</accession>
<name>A0AAJ1YC54_SERFO</name>
<proteinExistence type="predicted"/>
<dbReference type="EMBL" id="JAVIGA010000009">
    <property type="protein sequence ID" value="MDQ9126916.1"/>
    <property type="molecule type" value="Genomic_DNA"/>
</dbReference>
<evidence type="ECO:0000313" key="1">
    <source>
        <dbReference type="EMBL" id="MDQ9126916.1"/>
    </source>
</evidence>
<dbReference type="RefSeq" id="WP_309047358.1">
    <property type="nucleotide sequence ID" value="NZ_JAVIGA010000009.1"/>
</dbReference>
<dbReference type="Proteomes" id="UP001224622">
    <property type="component" value="Unassembled WGS sequence"/>
</dbReference>
<reference evidence="1" key="1">
    <citation type="submission" date="2023-08" db="EMBL/GenBank/DDBJ databases">
        <title>The Comparative Genomic Analysis of Yersiniaceae from Polar Regions.</title>
        <authorList>
            <person name="Goncharov A."/>
            <person name="Aslanov B."/>
            <person name="Kolodzhieva V."/>
            <person name="Azarov D."/>
            <person name="Mochov A."/>
            <person name="Lebedeva E."/>
        </authorList>
    </citation>
    <scope>NUCLEOTIDE SEQUENCE</scope>
    <source>
        <strain evidence="1">Vf</strain>
    </source>
</reference>
<comment type="caution">
    <text evidence="1">The sequence shown here is derived from an EMBL/GenBank/DDBJ whole genome shotgun (WGS) entry which is preliminary data.</text>
</comment>
<protein>
    <submittedName>
        <fullName evidence="1">Uncharacterized protein</fullName>
    </submittedName>
</protein>
<sequence length="69" mass="8005">MKASFISYYEGYDSRGHTVFNGNGFATIEFDEFIDPKDFAESHCQKMLSIAREKNQEVVRIIIKNLIKL</sequence>
<dbReference type="AlphaFoldDB" id="A0AAJ1YC54"/>
<evidence type="ECO:0000313" key="2">
    <source>
        <dbReference type="Proteomes" id="UP001224622"/>
    </source>
</evidence>